<feature type="compositionally biased region" description="Polar residues" evidence="2">
    <location>
        <begin position="88"/>
        <end position="101"/>
    </location>
</feature>
<reference evidence="3 4" key="1">
    <citation type="journal article" date="2018" name="Genome Biol. Evol.">
        <title>Multiple Roots of Fruiting Body Formation in Amoebozoa.</title>
        <authorList>
            <person name="Hillmann F."/>
            <person name="Forbes G."/>
            <person name="Novohradska S."/>
            <person name="Ferling I."/>
            <person name="Riege K."/>
            <person name="Groth M."/>
            <person name="Westermann M."/>
            <person name="Marz M."/>
            <person name="Spaller T."/>
            <person name="Winckler T."/>
            <person name="Schaap P."/>
            <person name="Glockner G."/>
        </authorList>
    </citation>
    <scope>NUCLEOTIDE SEQUENCE [LARGE SCALE GENOMIC DNA]</scope>
    <source>
        <strain evidence="3 4">Jena</strain>
    </source>
</reference>
<feature type="compositionally biased region" description="Basic and acidic residues" evidence="2">
    <location>
        <begin position="167"/>
        <end position="188"/>
    </location>
</feature>
<dbReference type="AlphaFoldDB" id="A0A2P6NX81"/>
<dbReference type="STRING" id="1890364.A0A2P6NX81"/>
<dbReference type="InterPro" id="IPR047002">
    <property type="entry name" value="Tcp10_C_sf"/>
</dbReference>
<comment type="similarity">
    <text evidence="1">Belongs to the TCP10 family.</text>
</comment>
<feature type="compositionally biased region" description="Basic and acidic residues" evidence="2">
    <location>
        <begin position="347"/>
        <end position="366"/>
    </location>
</feature>
<feature type="compositionally biased region" description="Basic and acidic residues" evidence="2">
    <location>
        <begin position="272"/>
        <end position="283"/>
    </location>
</feature>
<proteinExistence type="inferred from homology"/>
<organism evidence="3 4">
    <name type="scientific">Planoprotostelium fungivorum</name>
    <dbReference type="NCBI Taxonomy" id="1890364"/>
    <lineage>
        <taxon>Eukaryota</taxon>
        <taxon>Amoebozoa</taxon>
        <taxon>Evosea</taxon>
        <taxon>Variosea</taxon>
        <taxon>Cavosteliida</taxon>
        <taxon>Cavosteliaceae</taxon>
        <taxon>Planoprotostelium</taxon>
    </lineage>
</organism>
<evidence type="ECO:0000313" key="3">
    <source>
        <dbReference type="EMBL" id="PRP88574.1"/>
    </source>
</evidence>
<feature type="region of interest" description="Disordered" evidence="2">
    <location>
        <begin position="260"/>
        <end position="396"/>
    </location>
</feature>
<evidence type="ECO:0008006" key="5">
    <source>
        <dbReference type="Google" id="ProtNLM"/>
    </source>
</evidence>
<evidence type="ECO:0000256" key="1">
    <source>
        <dbReference type="ARBA" id="ARBA00005627"/>
    </source>
</evidence>
<gene>
    <name evidence="3" type="ORF">PROFUN_02985</name>
</gene>
<feature type="region of interest" description="Disordered" evidence="2">
    <location>
        <begin position="59"/>
        <end position="102"/>
    </location>
</feature>
<evidence type="ECO:0000313" key="4">
    <source>
        <dbReference type="Proteomes" id="UP000241769"/>
    </source>
</evidence>
<feature type="compositionally biased region" description="Basic and acidic residues" evidence="2">
    <location>
        <begin position="72"/>
        <end position="86"/>
    </location>
</feature>
<feature type="region of interest" description="Disordered" evidence="2">
    <location>
        <begin position="167"/>
        <end position="189"/>
    </location>
</feature>
<dbReference type="OrthoDB" id="10252174at2759"/>
<protein>
    <recommendedName>
        <fullName evidence="5">Centromere protein J C-terminal domain-containing protein</fullName>
    </recommendedName>
</protein>
<dbReference type="InParanoid" id="A0A2P6NX81"/>
<evidence type="ECO:0000256" key="2">
    <source>
        <dbReference type="SAM" id="MobiDB-lite"/>
    </source>
</evidence>
<sequence length="481" mass="53971">MLRNAGDEPPTSQFVVDLFHNRGKKIVPPPAAPVLKTGKRHYAAAGKSVLSAPTVNPATRSVVKAPPPQKNVMEKKEALPKTEAKSVVETQTSPSITYQNKEQNDVEHQQLVKMVLDGEIAAFQKANSSLKDAKTDAENELTHHKKHQTAMSLLEEEWKKVNKEKKMLSERTKEGANQRKTNRTEGEAARQQIESLQNELKSERAKYKTATERLKARVDALTKQNVSLEEQVKVRDVRAPSADKILKTLDKQLADEYWNAKDTKSKTSRSGSSREKTSEEPRVHLYMPTTQTIGNEEPESDEDVIPPPWEVERTVSDHEEAAREAEEDTFRYTEEDDGFYPKLKGQNAKEHQFSSEGLRSDLKDVTEEGDNATDSNISEDFQKSDQFRSLAESTSATTITNYESSATTVKRVTYRDGTIKDTISDGSMMVQFPNGDSKQTFSDGSTVYHYGNGGPISHVETRDGMSIIYRRDGTKQVEMRG</sequence>
<dbReference type="EMBL" id="MDYQ01000009">
    <property type="protein sequence ID" value="PRP88574.1"/>
    <property type="molecule type" value="Genomic_DNA"/>
</dbReference>
<accession>A0A2P6NX81</accession>
<dbReference type="Gene3D" id="2.60.450.20">
    <property type="match status" value="1"/>
</dbReference>
<comment type="caution">
    <text evidence="3">The sequence shown here is derived from an EMBL/GenBank/DDBJ whole genome shotgun (WGS) entry which is preliminary data.</text>
</comment>
<dbReference type="PANTHER" id="PTHR10331:SF6">
    <property type="entry name" value="SPINDLE ASSEMBLY ABNORMAL 4"/>
    <property type="match status" value="1"/>
</dbReference>
<dbReference type="Proteomes" id="UP000241769">
    <property type="component" value="Unassembled WGS sequence"/>
</dbReference>
<feature type="compositionally biased region" description="Basic and acidic residues" evidence="2">
    <location>
        <begin position="310"/>
        <end position="333"/>
    </location>
</feature>
<dbReference type="PANTHER" id="PTHR10331">
    <property type="entry name" value="T COMPLEX PROTEIN 10"/>
    <property type="match status" value="1"/>
</dbReference>
<dbReference type="InterPro" id="IPR026581">
    <property type="entry name" value="TCP10L/CENPJ"/>
</dbReference>
<name>A0A2P6NX81_9EUKA</name>
<keyword evidence="4" id="KW-1185">Reference proteome</keyword>